<accession>A0ABU2XY92</accession>
<sequence>MSLQERLASQAVRYREAYVSMYGDIFGITAIVCVVGAVLGLLIAARHVHVDEPAGPPEDLRAGQSDDTSTGQLYLPTEVLPVQSADPAVQGTDQPPGRHRSS</sequence>
<proteinExistence type="predicted"/>
<reference evidence="3" key="1">
    <citation type="submission" date="2024-05" db="EMBL/GenBank/DDBJ databases">
        <title>30 novel species of actinomycetes from the DSMZ collection.</title>
        <authorList>
            <person name="Nouioui I."/>
        </authorList>
    </citation>
    <scope>NUCLEOTIDE SEQUENCE</scope>
    <source>
        <strain evidence="3">DSM 41529</strain>
    </source>
</reference>
<keyword evidence="4" id="KW-1185">Reference proteome</keyword>
<feature type="transmembrane region" description="Helical" evidence="2">
    <location>
        <begin position="21"/>
        <end position="44"/>
    </location>
</feature>
<evidence type="ECO:0000313" key="3">
    <source>
        <dbReference type="EMBL" id="MDT0550880.1"/>
    </source>
</evidence>
<protein>
    <submittedName>
        <fullName evidence="3">Uncharacterized protein</fullName>
    </submittedName>
</protein>
<evidence type="ECO:0000256" key="2">
    <source>
        <dbReference type="SAM" id="Phobius"/>
    </source>
</evidence>
<dbReference type="Proteomes" id="UP001180754">
    <property type="component" value="Unassembled WGS sequence"/>
</dbReference>
<comment type="caution">
    <text evidence="3">The sequence shown here is derived from an EMBL/GenBank/DDBJ whole genome shotgun (WGS) entry which is preliminary data.</text>
</comment>
<evidence type="ECO:0000256" key="1">
    <source>
        <dbReference type="SAM" id="MobiDB-lite"/>
    </source>
</evidence>
<name>A0ABU2XY92_9ACTN</name>
<keyword evidence="2" id="KW-0812">Transmembrane</keyword>
<evidence type="ECO:0000313" key="4">
    <source>
        <dbReference type="Proteomes" id="UP001180754"/>
    </source>
</evidence>
<keyword evidence="2" id="KW-0472">Membrane</keyword>
<feature type="non-terminal residue" evidence="3">
    <location>
        <position position="1"/>
    </location>
</feature>
<dbReference type="EMBL" id="JAVRFD010000548">
    <property type="protein sequence ID" value="MDT0550880.1"/>
    <property type="molecule type" value="Genomic_DNA"/>
</dbReference>
<feature type="region of interest" description="Disordered" evidence="1">
    <location>
        <begin position="52"/>
        <end position="102"/>
    </location>
</feature>
<keyword evidence="2" id="KW-1133">Transmembrane helix</keyword>
<gene>
    <name evidence="3" type="ORF">RND15_50865</name>
</gene>
<organism evidence="3 4">
    <name type="scientific">Streptomyces lonegramiae</name>
    <dbReference type="NCBI Taxonomy" id="3075524"/>
    <lineage>
        <taxon>Bacteria</taxon>
        <taxon>Bacillati</taxon>
        <taxon>Actinomycetota</taxon>
        <taxon>Actinomycetes</taxon>
        <taxon>Kitasatosporales</taxon>
        <taxon>Streptomycetaceae</taxon>
        <taxon>Streptomyces</taxon>
    </lineage>
</organism>